<reference evidence="4 5" key="1">
    <citation type="journal article" date="2020" name="Nat. Food">
        <title>A phased Vanilla planifolia genome enables genetic improvement of flavour and production.</title>
        <authorList>
            <person name="Hasing T."/>
            <person name="Tang H."/>
            <person name="Brym M."/>
            <person name="Khazi F."/>
            <person name="Huang T."/>
            <person name="Chambers A.H."/>
        </authorList>
    </citation>
    <scope>NUCLEOTIDE SEQUENCE [LARGE SCALE GENOMIC DNA]</scope>
    <source>
        <tissue evidence="2">Leaf</tissue>
    </source>
</reference>
<dbReference type="AlphaFoldDB" id="A0A835U5M1"/>
<feature type="region of interest" description="Disordered" evidence="1">
    <location>
        <begin position="50"/>
        <end position="71"/>
    </location>
</feature>
<evidence type="ECO:0000313" key="4">
    <source>
        <dbReference type="Proteomes" id="UP000636800"/>
    </source>
</evidence>
<accession>A0A835U5M1</accession>
<dbReference type="Proteomes" id="UP000636800">
    <property type="component" value="Unassembled WGS sequence"/>
</dbReference>
<name>A0A835U5M1_VANPL</name>
<comment type="caution">
    <text evidence="2">The sequence shown here is derived from an EMBL/GenBank/DDBJ whole genome shotgun (WGS) entry which is preliminary data.</text>
</comment>
<evidence type="ECO:0000313" key="2">
    <source>
        <dbReference type="EMBL" id="KAG0449272.1"/>
    </source>
</evidence>
<sequence>MEEGERKERIKDEGCKEWREEGNKYKELEELKKEWVEKWEEELEEKLEEKELKEKDEKLDEELEESEKILE</sequence>
<dbReference type="EMBL" id="JADCNL010000193">
    <property type="protein sequence ID" value="KAG0449358.1"/>
    <property type="molecule type" value="Genomic_DNA"/>
</dbReference>
<dbReference type="Proteomes" id="UP000639772">
    <property type="component" value="Unassembled WGS sequence"/>
</dbReference>
<dbReference type="EMBL" id="JADCNM010000194">
    <property type="protein sequence ID" value="KAG0449272.1"/>
    <property type="molecule type" value="Genomic_DNA"/>
</dbReference>
<gene>
    <name evidence="2" type="ORF">HPP92_027389</name>
    <name evidence="3" type="ORF">HPP92_027398</name>
</gene>
<protein>
    <submittedName>
        <fullName evidence="2">Uncharacterized protein</fullName>
    </submittedName>
</protein>
<proteinExistence type="predicted"/>
<evidence type="ECO:0000313" key="5">
    <source>
        <dbReference type="Proteomes" id="UP000639772"/>
    </source>
</evidence>
<evidence type="ECO:0000313" key="3">
    <source>
        <dbReference type="EMBL" id="KAG0449358.1"/>
    </source>
</evidence>
<keyword evidence="4" id="KW-1185">Reference proteome</keyword>
<evidence type="ECO:0000256" key="1">
    <source>
        <dbReference type="SAM" id="MobiDB-lite"/>
    </source>
</evidence>
<organism evidence="2 5">
    <name type="scientific">Vanilla planifolia</name>
    <name type="common">Vanilla</name>
    <dbReference type="NCBI Taxonomy" id="51239"/>
    <lineage>
        <taxon>Eukaryota</taxon>
        <taxon>Viridiplantae</taxon>
        <taxon>Streptophyta</taxon>
        <taxon>Embryophyta</taxon>
        <taxon>Tracheophyta</taxon>
        <taxon>Spermatophyta</taxon>
        <taxon>Magnoliopsida</taxon>
        <taxon>Liliopsida</taxon>
        <taxon>Asparagales</taxon>
        <taxon>Orchidaceae</taxon>
        <taxon>Vanilloideae</taxon>
        <taxon>Vanilleae</taxon>
        <taxon>Vanilla</taxon>
    </lineage>
</organism>